<feature type="binding site" evidence="13">
    <location>
        <begin position="307"/>
        <end position="308"/>
    </location>
    <ligand>
        <name>FMN</name>
        <dbReference type="ChEBI" id="CHEBI:58210"/>
    </ligand>
</feature>
<reference evidence="16" key="1">
    <citation type="submission" date="2016-06" db="EMBL/GenBank/DDBJ databases">
        <title>Parallel loss of symbiosis genes in relatives of nitrogen-fixing non-legume Parasponia.</title>
        <authorList>
            <person name="Van Velzen R."/>
            <person name="Holmer R."/>
            <person name="Bu F."/>
            <person name="Rutten L."/>
            <person name="Van Zeijl A."/>
            <person name="Liu W."/>
            <person name="Santuari L."/>
            <person name="Cao Q."/>
            <person name="Sharma T."/>
            <person name="Shen D."/>
            <person name="Roswanjaya Y."/>
            <person name="Wardhani T."/>
            <person name="Kalhor M.S."/>
            <person name="Jansen J."/>
            <person name="Van den Hoogen J."/>
            <person name="Gungor B."/>
            <person name="Hartog M."/>
            <person name="Hontelez J."/>
            <person name="Verver J."/>
            <person name="Yang W.-C."/>
            <person name="Schijlen E."/>
            <person name="Repin R."/>
            <person name="Schilthuizen M."/>
            <person name="Schranz E."/>
            <person name="Heidstra R."/>
            <person name="Miyata K."/>
            <person name="Fedorova E."/>
            <person name="Kohlen W."/>
            <person name="Bisseling T."/>
            <person name="Smit S."/>
            <person name="Geurts R."/>
        </authorList>
    </citation>
    <scope>NUCLEOTIDE SEQUENCE [LARGE SCALE GENOMIC DNA]</scope>
    <source>
        <strain evidence="16">cv. RG33-2</strain>
    </source>
</reference>
<dbReference type="PIRSF" id="PIRSF000138">
    <property type="entry name" value="Al-hdrx_acd_dh"/>
    <property type="match status" value="1"/>
</dbReference>
<keyword evidence="16" id="KW-1185">Reference proteome</keyword>
<comment type="catalytic activity">
    <reaction evidence="10">
        <text>2-hydroxyoctanoate + O2 = 2-oxooctanoate + H2O2</text>
        <dbReference type="Rhea" id="RHEA:67940"/>
        <dbReference type="ChEBI" id="CHEBI:15379"/>
        <dbReference type="ChEBI" id="CHEBI:16240"/>
        <dbReference type="ChEBI" id="CHEBI:133514"/>
        <dbReference type="ChEBI" id="CHEBI:176689"/>
    </reaction>
    <physiologicalReaction direction="left-to-right" evidence="10">
        <dbReference type="Rhea" id="RHEA:67941"/>
    </physiologicalReaction>
</comment>
<feature type="binding site" evidence="13">
    <location>
        <position position="108"/>
    </location>
    <ligand>
        <name>FMN</name>
        <dbReference type="ChEBI" id="CHEBI:58210"/>
    </ligand>
</feature>
<dbReference type="GO" id="GO:0050665">
    <property type="term" value="P:hydrogen peroxide biosynthetic process"/>
    <property type="evidence" value="ECO:0007669"/>
    <property type="project" value="UniProtKB-ARBA"/>
</dbReference>
<evidence type="ECO:0000313" key="16">
    <source>
        <dbReference type="Proteomes" id="UP000237000"/>
    </source>
</evidence>
<evidence type="ECO:0000256" key="2">
    <source>
        <dbReference type="ARBA" id="ARBA00004275"/>
    </source>
</evidence>
<gene>
    <name evidence="15" type="ORF">TorRG33x02_107370</name>
</gene>
<feature type="binding site" evidence="13">
    <location>
        <position position="131"/>
    </location>
    <ligand>
        <name>glyoxylate</name>
        <dbReference type="ChEBI" id="CHEBI:36655"/>
    </ligand>
</feature>
<keyword evidence="6" id="KW-0560">Oxidoreductase</keyword>
<dbReference type="GO" id="GO:0003973">
    <property type="term" value="F:(S)-2-hydroxy-acid oxidase activity"/>
    <property type="evidence" value="ECO:0007669"/>
    <property type="project" value="UniProtKB-EC"/>
</dbReference>
<feature type="binding site" evidence="13">
    <location>
        <position position="166"/>
    </location>
    <ligand>
        <name>glyoxylate</name>
        <dbReference type="ChEBI" id="CHEBI:36655"/>
    </ligand>
</feature>
<dbReference type="InterPro" id="IPR012133">
    <property type="entry name" value="Alpha-hydoxy_acid_DH_FMN"/>
</dbReference>
<evidence type="ECO:0000256" key="5">
    <source>
        <dbReference type="ARBA" id="ARBA00022643"/>
    </source>
</evidence>
<dbReference type="GO" id="GO:0005777">
    <property type="term" value="C:peroxisome"/>
    <property type="evidence" value="ECO:0007669"/>
    <property type="project" value="UniProtKB-SubCell"/>
</dbReference>
<dbReference type="InterPro" id="IPR008259">
    <property type="entry name" value="FMN_hydac_DH_AS"/>
</dbReference>
<dbReference type="Gene3D" id="3.20.20.70">
    <property type="entry name" value="Aldolase class I"/>
    <property type="match status" value="1"/>
</dbReference>
<dbReference type="SUPFAM" id="SSF51395">
    <property type="entry name" value="FMN-linked oxidoreductases"/>
    <property type="match status" value="1"/>
</dbReference>
<evidence type="ECO:0000256" key="8">
    <source>
        <dbReference type="ARBA" id="ARBA00024042"/>
    </source>
</evidence>
<dbReference type="GO" id="GO:0042742">
    <property type="term" value="P:defense response to bacterium"/>
    <property type="evidence" value="ECO:0007669"/>
    <property type="project" value="UniProtKB-ARBA"/>
</dbReference>
<comment type="cofactor">
    <cofactor evidence="1">
        <name>FMN</name>
        <dbReference type="ChEBI" id="CHEBI:58210"/>
    </cofactor>
</comment>
<dbReference type="Proteomes" id="UP000237000">
    <property type="component" value="Unassembled WGS sequence"/>
</dbReference>
<dbReference type="GO" id="GO:0010181">
    <property type="term" value="F:FMN binding"/>
    <property type="evidence" value="ECO:0007669"/>
    <property type="project" value="InterPro"/>
</dbReference>
<evidence type="ECO:0000256" key="11">
    <source>
        <dbReference type="ARBA" id="ARBA00051933"/>
    </source>
</evidence>
<comment type="similarity">
    <text evidence="8">Belongs to the FMN-dependent alpha-hydroxy acid dehydrogenase family.</text>
</comment>
<comment type="caution">
    <text evidence="15">The sequence shown here is derived from an EMBL/GenBank/DDBJ whole genome shotgun (WGS) entry which is preliminary data.</text>
</comment>
<comment type="catalytic activity">
    <reaction evidence="9">
        <text>a (2S)-2-hydroxycarboxylate + O2 = a 2-oxocarboxylate + H2O2</text>
        <dbReference type="Rhea" id="RHEA:16789"/>
        <dbReference type="ChEBI" id="CHEBI:15379"/>
        <dbReference type="ChEBI" id="CHEBI:16240"/>
        <dbReference type="ChEBI" id="CHEBI:35179"/>
        <dbReference type="ChEBI" id="CHEBI:58123"/>
        <dbReference type="EC" id="1.1.3.15"/>
    </reaction>
    <physiologicalReaction direction="left-to-right" evidence="9">
        <dbReference type="Rhea" id="RHEA:16790"/>
    </physiologicalReaction>
</comment>
<dbReference type="EMBL" id="JXTC01000058">
    <property type="protein sequence ID" value="PON93459.1"/>
    <property type="molecule type" value="Genomic_DNA"/>
</dbReference>
<dbReference type="InterPro" id="IPR013785">
    <property type="entry name" value="Aldolase_TIM"/>
</dbReference>
<proteinExistence type="inferred from homology"/>
<feature type="binding site" evidence="13">
    <location>
        <position position="229"/>
    </location>
    <ligand>
        <name>FMN</name>
        <dbReference type="ChEBI" id="CHEBI:58210"/>
    </ligand>
</feature>
<feature type="binding site" evidence="13">
    <location>
        <position position="157"/>
    </location>
    <ligand>
        <name>FMN</name>
        <dbReference type="ChEBI" id="CHEBI:58210"/>
    </ligand>
</feature>
<dbReference type="EC" id="1.1.3.15" evidence="3"/>
<feature type="active site" description="Proton acceptor" evidence="12">
    <location>
        <position position="253"/>
    </location>
</feature>
<dbReference type="FunCoup" id="A0A2P5F6R0">
    <property type="interactions" value="1199"/>
</dbReference>
<dbReference type="CDD" id="cd02809">
    <property type="entry name" value="alpha_hydroxyacid_oxid_FMN"/>
    <property type="match status" value="1"/>
</dbReference>
<evidence type="ECO:0000256" key="3">
    <source>
        <dbReference type="ARBA" id="ARBA00013087"/>
    </source>
</evidence>
<feature type="domain" description="FMN hydroxy acid dehydrogenase" evidence="14">
    <location>
        <begin position="1"/>
        <end position="358"/>
    </location>
</feature>
<feature type="binding site" evidence="13">
    <location>
        <position position="256"/>
    </location>
    <ligand>
        <name>glyoxylate</name>
        <dbReference type="ChEBI" id="CHEBI:36655"/>
    </ligand>
</feature>
<dbReference type="OrthoDB" id="25826at2759"/>
<comment type="subcellular location">
    <subcellularLocation>
        <location evidence="2">Peroxisome</location>
    </subcellularLocation>
</comment>
<evidence type="ECO:0000259" key="14">
    <source>
        <dbReference type="PROSITE" id="PS51349"/>
    </source>
</evidence>
<dbReference type="PANTHER" id="PTHR10578:SF67">
    <property type="entry name" value="PEROXISOMAL (S)-2-HYDROXYACID OXIDASE GLO3"/>
    <property type="match status" value="1"/>
</dbReference>
<organism evidence="15 16">
    <name type="scientific">Trema orientale</name>
    <name type="common">Charcoal tree</name>
    <name type="synonym">Celtis orientalis</name>
    <dbReference type="NCBI Taxonomy" id="63057"/>
    <lineage>
        <taxon>Eukaryota</taxon>
        <taxon>Viridiplantae</taxon>
        <taxon>Streptophyta</taxon>
        <taxon>Embryophyta</taxon>
        <taxon>Tracheophyta</taxon>
        <taxon>Spermatophyta</taxon>
        <taxon>Magnoliopsida</taxon>
        <taxon>eudicotyledons</taxon>
        <taxon>Gunneridae</taxon>
        <taxon>Pentapetalae</taxon>
        <taxon>rosids</taxon>
        <taxon>fabids</taxon>
        <taxon>Rosales</taxon>
        <taxon>Cannabaceae</taxon>
        <taxon>Trema</taxon>
    </lineage>
</organism>
<evidence type="ECO:0000313" key="15">
    <source>
        <dbReference type="EMBL" id="PON93459.1"/>
    </source>
</evidence>
<feature type="binding site" evidence="13">
    <location>
        <begin position="79"/>
        <end position="81"/>
    </location>
    <ligand>
        <name>FMN</name>
        <dbReference type="ChEBI" id="CHEBI:58210"/>
    </ligand>
</feature>
<accession>A0A2P5F6R0</accession>
<dbReference type="PROSITE" id="PS00557">
    <property type="entry name" value="FMN_HYDROXY_ACID_DH_1"/>
    <property type="match status" value="1"/>
</dbReference>
<dbReference type="FunFam" id="3.20.20.70:FF:000204">
    <property type="entry name" value="Peroxisomal (S)-2-hydroxy-acid oxidase GLO4"/>
    <property type="match status" value="1"/>
</dbReference>
<evidence type="ECO:0000256" key="9">
    <source>
        <dbReference type="ARBA" id="ARBA00029325"/>
    </source>
</evidence>
<evidence type="ECO:0000256" key="4">
    <source>
        <dbReference type="ARBA" id="ARBA00022630"/>
    </source>
</evidence>
<dbReference type="InterPro" id="IPR000262">
    <property type="entry name" value="FMN-dep_DH"/>
</dbReference>
<dbReference type="InParanoid" id="A0A2P5F6R0"/>
<feature type="binding site" evidence="13">
    <location>
        <position position="129"/>
    </location>
    <ligand>
        <name>FMN</name>
        <dbReference type="ChEBI" id="CHEBI:58210"/>
    </ligand>
</feature>
<name>A0A2P5F6R0_TREOI</name>
<evidence type="ECO:0000256" key="12">
    <source>
        <dbReference type="PIRSR" id="PIRSR000138-1"/>
    </source>
</evidence>
<dbReference type="STRING" id="63057.A0A2P5F6R0"/>
<evidence type="ECO:0000256" key="6">
    <source>
        <dbReference type="ARBA" id="ARBA00023002"/>
    </source>
</evidence>
<evidence type="ECO:0000256" key="7">
    <source>
        <dbReference type="ARBA" id="ARBA00023140"/>
    </source>
</evidence>
<feature type="binding site" evidence="13">
    <location>
        <position position="251"/>
    </location>
    <ligand>
        <name>FMN</name>
        <dbReference type="ChEBI" id="CHEBI:58210"/>
    </ligand>
</feature>
<evidence type="ECO:0000256" key="13">
    <source>
        <dbReference type="PIRSR" id="PIRSR000138-2"/>
    </source>
</evidence>
<dbReference type="InterPro" id="IPR037396">
    <property type="entry name" value="FMN_HAD"/>
</dbReference>
<evidence type="ECO:0000256" key="1">
    <source>
        <dbReference type="ARBA" id="ARBA00001917"/>
    </source>
</evidence>
<sequence>MASEPVNVNEFQELAKKALPKMYYDFYNGGAEDQYTLKQNIEAFRRITLRPRVLVDVSRIDMSTTLLGYKISAPILIAPTAMHQLAHPEGEKATARAAAACNTIMVLSFTSTCTIEEVASSCNAVRLFQLYVYKQRDVSAELVKRAERYGFKAIVLTVDTPKFGRREADVKNKMIAPIIKNLEGLLKIEVDSDDGSNLEAYANRTNDASLCWKDIEWLRSITSLPILVKGILTHEDARKAIEAGVNGIVVSNHGGRQLDYAPPTISVLEEVVHAVGGKVPVLVDGGVRRGTDVFKALALGAQAVLVGRPVLYGLAAMGESGVRTVIEMLKKELELTMALSGCPNLRDIKRSHVMTHHERLHSKI</sequence>
<keyword evidence="4 13" id="KW-0285">Flavoprotein</keyword>
<keyword evidence="5 13" id="KW-0288">FMN</keyword>
<dbReference type="Pfam" id="PF01070">
    <property type="entry name" value="FMN_dh"/>
    <property type="match status" value="1"/>
</dbReference>
<dbReference type="PANTHER" id="PTHR10578">
    <property type="entry name" value="S -2-HYDROXY-ACID OXIDASE-RELATED"/>
    <property type="match status" value="1"/>
</dbReference>
<keyword evidence="7" id="KW-0576">Peroxisome</keyword>
<comment type="catalytic activity">
    <reaction evidence="11">
        <text>2-hydroxyhexanoate + O2 = 2-oxohexanoate + H2O2</text>
        <dbReference type="Rhea" id="RHEA:69372"/>
        <dbReference type="ChEBI" id="CHEBI:15379"/>
        <dbReference type="ChEBI" id="CHEBI:16240"/>
        <dbReference type="ChEBI" id="CHEBI:35177"/>
        <dbReference type="ChEBI" id="CHEBI:133738"/>
    </reaction>
    <physiologicalReaction direction="left-to-right" evidence="11">
        <dbReference type="Rhea" id="RHEA:69373"/>
    </physiologicalReaction>
</comment>
<evidence type="ECO:0000256" key="10">
    <source>
        <dbReference type="ARBA" id="ARBA00029327"/>
    </source>
</evidence>
<dbReference type="AlphaFoldDB" id="A0A2P5F6R0"/>
<feature type="binding site" evidence="13">
    <location>
        <position position="253"/>
    </location>
    <ligand>
        <name>glyoxylate</name>
        <dbReference type="ChEBI" id="CHEBI:36655"/>
    </ligand>
</feature>
<dbReference type="PROSITE" id="PS51349">
    <property type="entry name" value="FMN_HYDROXY_ACID_DH_2"/>
    <property type="match status" value="1"/>
</dbReference>
<feature type="binding site" evidence="13">
    <location>
        <begin position="284"/>
        <end position="288"/>
    </location>
    <ligand>
        <name>FMN</name>
        <dbReference type="ChEBI" id="CHEBI:58210"/>
    </ligand>
</feature>
<protein>
    <recommendedName>
        <fullName evidence="3">(S)-2-hydroxy-acid oxidase</fullName>
        <ecNumber evidence="3">1.1.3.15</ecNumber>
    </recommendedName>
</protein>